<feature type="domain" description="FAD dependent oxidoreductase" evidence="6">
    <location>
        <begin position="3"/>
        <end position="343"/>
    </location>
</feature>
<dbReference type="SUPFAM" id="SSF54373">
    <property type="entry name" value="FAD-linked reductases, C-terminal domain"/>
    <property type="match status" value="1"/>
</dbReference>
<dbReference type="RefSeq" id="WP_378253463.1">
    <property type="nucleotide sequence ID" value="NZ_JBHSIT010000002.1"/>
</dbReference>
<accession>A0ABV9TU02</accession>
<dbReference type="Gene3D" id="3.30.9.10">
    <property type="entry name" value="D-Amino Acid Oxidase, subunit A, domain 2"/>
    <property type="match status" value="1"/>
</dbReference>
<dbReference type="PANTHER" id="PTHR13847">
    <property type="entry name" value="SARCOSINE DEHYDROGENASE-RELATED"/>
    <property type="match status" value="1"/>
</dbReference>
<proteinExistence type="predicted"/>
<evidence type="ECO:0000259" key="6">
    <source>
        <dbReference type="Pfam" id="PF01266"/>
    </source>
</evidence>
<dbReference type="SUPFAM" id="SSF51905">
    <property type="entry name" value="FAD/NAD(P)-binding domain"/>
    <property type="match status" value="1"/>
</dbReference>
<dbReference type="EC" id="1.4.3.19" evidence="5"/>
<evidence type="ECO:0000313" key="7">
    <source>
        <dbReference type="EMBL" id="MFC4907593.1"/>
    </source>
</evidence>
<keyword evidence="8" id="KW-1185">Reference proteome</keyword>
<comment type="caution">
    <text evidence="7">The sequence shown here is derived from an EMBL/GenBank/DDBJ whole genome shotgun (WGS) entry which is preliminary data.</text>
</comment>
<comment type="catalytic activity">
    <reaction evidence="4">
        <text>glycine + O2 + H2O = glyoxylate + H2O2 + NH4(+)</text>
        <dbReference type="Rhea" id="RHEA:11532"/>
        <dbReference type="ChEBI" id="CHEBI:15377"/>
        <dbReference type="ChEBI" id="CHEBI:15379"/>
        <dbReference type="ChEBI" id="CHEBI:16240"/>
        <dbReference type="ChEBI" id="CHEBI:28938"/>
        <dbReference type="ChEBI" id="CHEBI:36655"/>
        <dbReference type="ChEBI" id="CHEBI:57305"/>
        <dbReference type="EC" id="1.4.3.19"/>
    </reaction>
</comment>
<dbReference type="EMBL" id="JBHSIT010000002">
    <property type="protein sequence ID" value="MFC4907593.1"/>
    <property type="molecule type" value="Genomic_DNA"/>
</dbReference>
<dbReference type="Gene3D" id="3.50.50.60">
    <property type="entry name" value="FAD/NAD(P)-binding domain"/>
    <property type="match status" value="1"/>
</dbReference>
<dbReference type="PANTHER" id="PTHR13847:SF289">
    <property type="entry name" value="GLYCINE OXIDASE"/>
    <property type="match status" value="1"/>
</dbReference>
<evidence type="ECO:0000256" key="3">
    <source>
        <dbReference type="ARBA" id="ARBA00023002"/>
    </source>
</evidence>
<dbReference type="InterPro" id="IPR012727">
    <property type="entry name" value="Gly_oxidase_ThiO"/>
</dbReference>
<name>A0ABV9TU02_9ACTN</name>
<dbReference type="NCBIfam" id="TIGR02352">
    <property type="entry name" value="thiamin_ThiO"/>
    <property type="match status" value="1"/>
</dbReference>
<reference evidence="8" key="1">
    <citation type="journal article" date="2019" name="Int. J. Syst. Evol. Microbiol.">
        <title>The Global Catalogue of Microorganisms (GCM) 10K type strain sequencing project: providing services to taxonomists for standard genome sequencing and annotation.</title>
        <authorList>
            <consortium name="The Broad Institute Genomics Platform"/>
            <consortium name="The Broad Institute Genome Sequencing Center for Infectious Disease"/>
            <person name="Wu L."/>
            <person name="Ma J."/>
        </authorList>
    </citation>
    <scope>NUCLEOTIDE SEQUENCE [LARGE SCALE GENOMIC DNA]</scope>
    <source>
        <strain evidence="8">KLKA75</strain>
    </source>
</reference>
<evidence type="ECO:0000256" key="2">
    <source>
        <dbReference type="ARBA" id="ARBA00022977"/>
    </source>
</evidence>
<comment type="pathway">
    <text evidence="1">Cofactor biosynthesis; thiamine diphosphate biosynthesis.</text>
</comment>
<organism evidence="7 8">
    <name type="scientific">Actinomadura gamaensis</name>
    <dbReference type="NCBI Taxonomy" id="1763541"/>
    <lineage>
        <taxon>Bacteria</taxon>
        <taxon>Bacillati</taxon>
        <taxon>Actinomycetota</taxon>
        <taxon>Actinomycetes</taxon>
        <taxon>Streptosporangiales</taxon>
        <taxon>Thermomonosporaceae</taxon>
        <taxon>Actinomadura</taxon>
    </lineage>
</organism>
<dbReference type="Pfam" id="PF01266">
    <property type="entry name" value="DAO"/>
    <property type="match status" value="1"/>
</dbReference>
<keyword evidence="2" id="KW-0784">Thiamine biosynthesis</keyword>
<evidence type="ECO:0000256" key="5">
    <source>
        <dbReference type="ARBA" id="ARBA00050018"/>
    </source>
</evidence>
<protein>
    <recommendedName>
        <fullName evidence="5">glycine oxidase</fullName>
        <ecNumber evidence="5">1.4.3.19</ecNumber>
    </recommendedName>
</protein>
<dbReference type="InterPro" id="IPR006076">
    <property type="entry name" value="FAD-dep_OxRdtase"/>
</dbReference>
<keyword evidence="3 7" id="KW-0560">Oxidoreductase</keyword>
<sequence>MMDIVIAGGGVIGLATAWRAQQRGLSVTVIDPAPASKASHVSAGMLPPGNEQLYDQPELLALYLASRDLYPSFAAELEEFAPSGYRRDGVLDAAFDDDALHTLDHQHAFQKSLGIAVERVSAEECARLQPAFAPALGGLLSPDDGAIDPRVMTAALQTALKKLGGTVVHERVIRVDGHTVLLGDGGVVPFDRLVLAAGCWTHRIEGLPKGAIPEIRPVKGQILRLHSDPPLLNLTARALSGGSSLYLVPRLDGELVVGATYEERGYDETVTAAGTNELLTRAAAVLPGAGDLRFAEISASLRPGSPDDLPVIGPTAVPDVYLASGHFRMGVQLSPVTAEAMAAHLTGTAVPDPAVPFSPLRFGG</sequence>
<evidence type="ECO:0000256" key="4">
    <source>
        <dbReference type="ARBA" id="ARBA00049872"/>
    </source>
</evidence>
<dbReference type="InterPro" id="IPR036188">
    <property type="entry name" value="FAD/NAD-bd_sf"/>
</dbReference>
<evidence type="ECO:0000313" key="8">
    <source>
        <dbReference type="Proteomes" id="UP001595872"/>
    </source>
</evidence>
<dbReference type="Proteomes" id="UP001595872">
    <property type="component" value="Unassembled WGS sequence"/>
</dbReference>
<evidence type="ECO:0000256" key="1">
    <source>
        <dbReference type="ARBA" id="ARBA00004948"/>
    </source>
</evidence>
<dbReference type="GO" id="GO:0043799">
    <property type="term" value="F:glycine oxidase activity"/>
    <property type="evidence" value="ECO:0007669"/>
    <property type="project" value="UniProtKB-EC"/>
</dbReference>
<gene>
    <name evidence="7" type="primary">thiO</name>
    <name evidence="7" type="ORF">ACFPCY_09700</name>
</gene>